<dbReference type="AlphaFoldDB" id="A0A174UGH8"/>
<evidence type="ECO:0000259" key="1">
    <source>
        <dbReference type="Pfam" id="PF13470"/>
    </source>
</evidence>
<reference evidence="2 3" key="1">
    <citation type="submission" date="2015-09" db="EMBL/GenBank/DDBJ databases">
        <authorList>
            <consortium name="Pathogen Informatics"/>
        </authorList>
    </citation>
    <scope>NUCLEOTIDE SEQUENCE [LARGE SCALE GENOMIC DNA]</scope>
    <source>
        <strain evidence="2 3">2789STDY5834865</strain>
    </source>
</reference>
<organism evidence="2 3">
    <name type="scientific">Enterocloster clostridioformis</name>
    <dbReference type="NCBI Taxonomy" id="1531"/>
    <lineage>
        <taxon>Bacteria</taxon>
        <taxon>Bacillati</taxon>
        <taxon>Bacillota</taxon>
        <taxon>Clostridia</taxon>
        <taxon>Lachnospirales</taxon>
        <taxon>Lachnospiraceae</taxon>
        <taxon>Enterocloster</taxon>
    </lineage>
</organism>
<dbReference type="Gene3D" id="3.40.50.1010">
    <property type="entry name" value="5'-nuclease"/>
    <property type="match status" value="1"/>
</dbReference>
<dbReference type="Proteomes" id="UP000095512">
    <property type="component" value="Unassembled WGS sequence"/>
</dbReference>
<name>A0A174UGH8_9FIRM</name>
<dbReference type="SUPFAM" id="SSF88723">
    <property type="entry name" value="PIN domain-like"/>
    <property type="match status" value="1"/>
</dbReference>
<feature type="domain" description="PIN" evidence="1">
    <location>
        <begin position="2"/>
        <end position="117"/>
    </location>
</feature>
<accession>A0A174UGH8</accession>
<dbReference type="InterPro" id="IPR029060">
    <property type="entry name" value="PIN-like_dom_sf"/>
</dbReference>
<gene>
    <name evidence="2" type="ORF">ERS852480_05169</name>
</gene>
<evidence type="ECO:0000313" key="3">
    <source>
        <dbReference type="Proteomes" id="UP000095512"/>
    </source>
</evidence>
<protein>
    <submittedName>
        <fullName evidence="2">Predicted nucleic acid-binding protein, contains PIN domain</fullName>
    </submittedName>
</protein>
<dbReference type="InterPro" id="IPR002716">
    <property type="entry name" value="PIN_dom"/>
</dbReference>
<evidence type="ECO:0000313" key="2">
    <source>
        <dbReference type="EMBL" id="CUQ21443.1"/>
    </source>
</evidence>
<dbReference type="Pfam" id="PF13470">
    <property type="entry name" value="PIN_3"/>
    <property type="match status" value="1"/>
</dbReference>
<sequence length="139" mass="15757">MRLMIDTNILLDVLIQRDGFYDNSKAVLDKCEDRTVQGFVSASAVTDIFYITRKALGSTEDTYKIISSILNIVRILTVTNEDVLTAFQVKAKDFEDCLMATCAKSNKCDGIVTRNKKDFLTFGVTLYSPEEFLQLFEEE</sequence>
<dbReference type="RefSeq" id="WP_057573147.1">
    <property type="nucleotide sequence ID" value="NZ_CZAB01000116.1"/>
</dbReference>
<dbReference type="EMBL" id="CZAB01000116">
    <property type="protein sequence ID" value="CUQ21443.1"/>
    <property type="molecule type" value="Genomic_DNA"/>
</dbReference>
<proteinExistence type="predicted"/>